<dbReference type="Proteomes" id="UP000030746">
    <property type="component" value="Unassembled WGS sequence"/>
</dbReference>
<keyword evidence="5 10" id="KW-0812">Transmembrane</keyword>
<dbReference type="STRING" id="225164.V4AGA6"/>
<evidence type="ECO:0000313" key="12">
    <source>
        <dbReference type="Proteomes" id="UP000030746"/>
    </source>
</evidence>
<evidence type="ECO:0000256" key="10">
    <source>
        <dbReference type="RuleBase" id="RU363063"/>
    </source>
</evidence>
<dbReference type="PANTHER" id="PTHR11214:SF376">
    <property type="entry name" value="HEXOSYLTRANSFERASE"/>
    <property type="match status" value="1"/>
</dbReference>
<keyword evidence="3 10" id="KW-0328">Glycosyltransferase</keyword>
<keyword evidence="9 10" id="KW-0472">Membrane</keyword>
<evidence type="ECO:0000256" key="9">
    <source>
        <dbReference type="ARBA" id="ARBA00023136"/>
    </source>
</evidence>
<dbReference type="InterPro" id="IPR002659">
    <property type="entry name" value="Glyco_trans_31"/>
</dbReference>
<accession>V4AGA6</accession>
<organism evidence="11 12">
    <name type="scientific">Lottia gigantea</name>
    <name type="common">Giant owl limpet</name>
    <dbReference type="NCBI Taxonomy" id="225164"/>
    <lineage>
        <taxon>Eukaryota</taxon>
        <taxon>Metazoa</taxon>
        <taxon>Spiralia</taxon>
        <taxon>Lophotrochozoa</taxon>
        <taxon>Mollusca</taxon>
        <taxon>Gastropoda</taxon>
        <taxon>Patellogastropoda</taxon>
        <taxon>Lottioidea</taxon>
        <taxon>Lottiidae</taxon>
        <taxon>Lottia</taxon>
    </lineage>
</organism>
<dbReference type="HOGENOM" id="CLU_853330_0_0_1"/>
<evidence type="ECO:0000313" key="11">
    <source>
        <dbReference type="EMBL" id="ESO95907.1"/>
    </source>
</evidence>
<dbReference type="KEGG" id="lgi:LOTGIDRAFT_175044"/>
<evidence type="ECO:0000256" key="7">
    <source>
        <dbReference type="ARBA" id="ARBA00022989"/>
    </source>
</evidence>
<dbReference type="EC" id="2.4.1.-" evidence="10"/>
<dbReference type="EMBL" id="KB201580">
    <property type="protein sequence ID" value="ESO95907.1"/>
    <property type="molecule type" value="Genomic_DNA"/>
</dbReference>
<keyword evidence="4" id="KW-0808">Transferase</keyword>
<dbReference type="CTD" id="20242996"/>
<dbReference type="GeneID" id="20242996"/>
<dbReference type="Gene3D" id="3.90.550.50">
    <property type="match status" value="1"/>
</dbReference>
<name>V4AGA6_LOTGI</name>
<evidence type="ECO:0000256" key="2">
    <source>
        <dbReference type="ARBA" id="ARBA00008661"/>
    </source>
</evidence>
<dbReference type="GO" id="GO:0016758">
    <property type="term" value="F:hexosyltransferase activity"/>
    <property type="evidence" value="ECO:0007669"/>
    <property type="project" value="InterPro"/>
</dbReference>
<dbReference type="Pfam" id="PF01762">
    <property type="entry name" value="Galactosyl_T"/>
    <property type="match status" value="1"/>
</dbReference>
<proteinExistence type="inferred from homology"/>
<keyword evidence="6 10" id="KW-0735">Signal-anchor</keyword>
<evidence type="ECO:0000256" key="6">
    <source>
        <dbReference type="ARBA" id="ARBA00022968"/>
    </source>
</evidence>
<dbReference type="GO" id="GO:0006493">
    <property type="term" value="P:protein O-linked glycosylation"/>
    <property type="evidence" value="ECO:0007669"/>
    <property type="project" value="TreeGrafter"/>
</dbReference>
<evidence type="ECO:0000256" key="3">
    <source>
        <dbReference type="ARBA" id="ARBA00022676"/>
    </source>
</evidence>
<dbReference type="OrthoDB" id="6274240at2759"/>
<feature type="transmembrane region" description="Helical" evidence="10">
    <location>
        <begin position="7"/>
        <end position="24"/>
    </location>
</feature>
<dbReference type="PANTHER" id="PTHR11214">
    <property type="entry name" value="BETA-1,3-N-ACETYLGLUCOSAMINYLTRANSFERASE"/>
    <property type="match status" value="1"/>
</dbReference>
<comment type="subcellular location">
    <subcellularLocation>
        <location evidence="1 10">Golgi apparatus membrane</location>
        <topology evidence="1 10">Single-pass type II membrane protein</topology>
    </subcellularLocation>
</comment>
<comment type="similarity">
    <text evidence="2 10">Belongs to the glycosyltransferase 31 family.</text>
</comment>
<evidence type="ECO:0000256" key="8">
    <source>
        <dbReference type="ARBA" id="ARBA00023034"/>
    </source>
</evidence>
<gene>
    <name evidence="11" type="ORF">LOTGIDRAFT_175044</name>
</gene>
<keyword evidence="7 10" id="KW-1133">Transmembrane helix</keyword>
<protein>
    <recommendedName>
        <fullName evidence="10">Hexosyltransferase</fullName>
        <ecNumber evidence="10">2.4.1.-</ecNumber>
    </recommendedName>
</protein>
<dbReference type="GO" id="GO:0000139">
    <property type="term" value="C:Golgi membrane"/>
    <property type="evidence" value="ECO:0007669"/>
    <property type="project" value="UniProtKB-SubCell"/>
</dbReference>
<evidence type="ECO:0000256" key="5">
    <source>
        <dbReference type="ARBA" id="ARBA00022692"/>
    </source>
</evidence>
<evidence type="ECO:0000256" key="4">
    <source>
        <dbReference type="ARBA" id="ARBA00022679"/>
    </source>
</evidence>
<reference evidence="11 12" key="1">
    <citation type="journal article" date="2013" name="Nature">
        <title>Insights into bilaterian evolution from three spiralian genomes.</title>
        <authorList>
            <person name="Simakov O."/>
            <person name="Marletaz F."/>
            <person name="Cho S.J."/>
            <person name="Edsinger-Gonzales E."/>
            <person name="Havlak P."/>
            <person name="Hellsten U."/>
            <person name="Kuo D.H."/>
            <person name="Larsson T."/>
            <person name="Lv J."/>
            <person name="Arendt D."/>
            <person name="Savage R."/>
            <person name="Osoegawa K."/>
            <person name="de Jong P."/>
            <person name="Grimwood J."/>
            <person name="Chapman J.A."/>
            <person name="Shapiro H."/>
            <person name="Aerts A."/>
            <person name="Otillar R.P."/>
            <person name="Terry A.Y."/>
            <person name="Boore J.L."/>
            <person name="Grigoriev I.V."/>
            <person name="Lindberg D.R."/>
            <person name="Seaver E.C."/>
            <person name="Weisblat D.A."/>
            <person name="Putnam N.H."/>
            <person name="Rokhsar D.S."/>
        </authorList>
    </citation>
    <scope>NUCLEOTIDE SEQUENCE [LARGE SCALE GENOMIC DNA]</scope>
</reference>
<sequence length="326" mass="37952">MKHKKIIKILVILCILTVLYFYNLNINLSIILNISTKQFELKTDSEVTYPVTLSGEFVLNNLTICPRDRYVTALVLVHTAAQHFERRRNIRSTYGSKKLFLPTEVRVVFLVGIVQNLKIQEKIQEEHTQYGDIIQGQFIDTYHNLTNKGIMGFRWILNYCNNVDYVIKVDDDVIFDMWRFLDNLEAFNSTRSMFCTPIYDGQIFRDGKWTVPESQFVGVTNWPWTYCQGFVVIMTGEVIRELFHAAHVTPFLWIDDVYLFGYLPFQTGNITIRPMPKMLQLEPNPEGGLCLSVAGSECPMVAVGVEEKMFKFHWKMILLRNNKTFS</sequence>
<dbReference type="OMA" id="ETWANNS"/>
<evidence type="ECO:0000256" key="1">
    <source>
        <dbReference type="ARBA" id="ARBA00004323"/>
    </source>
</evidence>
<dbReference type="AlphaFoldDB" id="V4AGA6"/>
<keyword evidence="12" id="KW-1185">Reference proteome</keyword>
<dbReference type="RefSeq" id="XP_009053409.1">
    <property type="nucleotide sequence ID" value="XM_009055161.1"/>
</dbReference>
<keyword evidence="8 10" id="KW-0333">Golgi apparatus</keyword>